<evidence type="ECO:0000256" key="1">
    <source>
        <dbReference type="ARBA" id="ARBA00001772"/>
    </source>
</evidence>
<keyword evidence="10 18" id="KW-0378">Hydrolase</keyword>
<dbReference type="Proteomes" id="UP000255070">
    <property type="component" value="Unassembled WGS sequence"/>
</dbReference>
<evidence type="ECO:0000256" key="8">
    <source>
        <dbReference type="ARBA" id="ARBA00022737"/>
    </source>
</evidence>
<dbReference type="Gene3D" id="2.40.10.120">
    <property type="match status" value="1"/>
</dbReference>
<evidence type="ECO:0000256" key="16">
    <source>
        <dbReference type="SAM" id="MobiDB-lite"/>
    </source>
</evidence>
<dbReference type="NCBIfam" id="TIGR02037">
    <property type="entry name" value="degP_htrA_DO"/>
    <property type="match status" value="1"/>
</dbReference>
<dbReference type="Pfam" id="PF13365">
    <property type="entry name" value="Trypsin_2"/>
    <property type="match status" value="1"/>
</dbReference>
<feature type="domain" description="PDZ" evidence="17">
    <location>
        <begin position="321"/>
        <end position="392"/>
    </location>
</feature>
<feature type="active site" description="Charge relay system" evidence="14">
    <location>
        <position position="179"/>
    </location>
</feature>
<dbReference type="InterPro" id="IPR001478">
    <property type="entry name" value="PDZ"/>
</dbReference>
<dbReference type="SUPFAM" id="SSF50494">
    <property type="entry name" value="Trypsin-like serine proteases"/>
    <property type="match status" value="1"/>
</dbReference>
<dbReference type="GO" id="GO:0042597">
    <property type="term" value="C:periplasmic space"/>
    <property type="evidence" value="ECO:0007669"/>
    <property type="project" value="UniProtKB-SubCell"/>
</dbReference>
<evidence type="ECO:0000256" key="2">
    <source>
        <dbReference type="ARBA" id="ARBA00004418"/>
    </source>
</evidence>
<organism evidence="18 19">
    <name type="scientific">Comamonas testosteroni</name>
    <name type="common">Pseudomonas testosteroni</name>
    <dbReference type="NCBI Taxonomy" id="285"/>
    <lineage>
        <taxon>Bacteria</taxon>
        <taxon>Pseudomonadati</taxon>
        <taxon>Pseudomonadota</taxon>
        <taxon>Betaproteobacteria</taxon>
        <taxon>Burkholderiales</taxon>
        <taxon>Comamonadaceae</taxon>
        <taxon>Comamonas</taxon>
    </lineage>
</organism>
<evidence type="ECO:0000256" key="4">
    <source>
        <dbReference type="ARBA" id="ARBA00013035"/>
    </source>
</evidence>
<evidence type="ECO:0000256" key="12">
    <source>
        <dbReference type="ARBA" id="ARBA00023016"/>
    </source>
</evidence>
<dbReference type="SUPFAM" id="SSF50156">
    <property type="entry name" value="PDZ domain-like"/>
    <property type="match status" value="2"/>
</dbReference>
<evidence type="ECO:0000256" key="3">
    <source>
        <dbReference type="ARBA" id="ARBA00010541"/>
    </source>
</evidence>
<dbReference type="Pfam" id="PF17820">
    <property type="entry name" value="PDZ_6"/>
    <property type="match status" value="1"/>
</dbReference>
<dbReference type="Gene3D" id="2.30.42.10">
    <property type="match status" value="2"/>
</dbReference>
<keyword evidence="7" id="KW-0732">Signal</keyword>
<evidence type="ECO:0000256" key="14">
    <source>
        <dbReference type="PIRSR" id="PIRSR611782-1"/>
    </source>
</evidence>
<comment type="subcellular location">
    <subcellularLocation>
        <location evidence="2">Periplasm</location>
    </subcellularLocation>
</comment>
<dbReference type="InterPro" id="IPR009003">
    <property type="entry name" value="Peptidase_S1_PA"/>
</dbReference>
<evidence type="ECO:0000256" key="11">
    <source>
        <dbReference type="ARBA" id="ARBA00022825"/>
    </source>
</evidence>
<comment type="caution">
    <text evidence="18">The sequence shown here is derived from an EMBL/GenBank/DDBJ whole genome shotgun (WGS) entry which is preliminary data.</text>
</comment>
<dbReference type="PRINTS" id="PR00834">
    <property type="entry name" value="PROTEASES2C"/>
</dbReference>
<keyword evidence="8" id="KW-0677">Repeat</keyword>
<dbReference type="Pfam" id="PF13180">
    <property type="entry name" value="PDZ_2"/>
    <property type="match status" value="1"/>
</dbReference>
<evidence type="ECO:0000256" key="15">
    <source>
        <dbReference type="PIRSR" id="PIRSR611782-2"/>
    </source>
</evidence>
<feature type="region of interest" description="Disordered" evidence="16">
    <location>
        <begin position="104"/>
        <end position="127"/>
    </location>
</feature>
<dbReference type="FunFam" id="2.40.10.120:FF:000007">
    <property type="entry name" value="Periplasmic serine endoprotease DegP-like"/>
    <property type="match status" value="1"/>
</dbReference>
<dbReference type="PANTHER" id="PTHR22939:SF130">
    <property type="entry name" value="PERIPLASMIC SERINE ENDOPROTEASE DEGP-LIKE-RELATED"/>
    <property type="match status" value="1"/>
</dbReference>
<dbReference type="AlphaFoldDB" id="A0A8B4S8Q1"/>
<gene>
    <name evidence="18" type="primary">mucD_2</name>
    <name evidence="18" type="ORF">NCTC10698_04442</name>
</gene>
<accession>A0A8B4S8Q1</accession>
<reference evidence="18 19" key="1">
    <citation type="submission" date="2018-06" db="EMBL/GenBank/DDBJ databases">
        <authorList>
            <consortium name="Pathogen Informatics"/>
            <person name="Doyle S."/>
        </authorList>
    </citation>
    <scope>NUCLEOTIDE SEQUENCE [LARGE SCALE GENOMIC DNA]</scope>
    <source>
        <strain evidence="18 19">NCTC10698</strain>
    </source>
</reference>
<name>A0A8B4S8Q1_COMTE</name>
<keyword evidence="11" id="KW-0720">Serine protease</keyword>
<evidence type="ECO:0000256" key="6">
    <source>
        <dbReference type="ARBA" id="ARBA00022670"/>
    </source>
</evidence>
<proteinExistence type="inferred from homology"/>
<evidence type="ECO:0000259" key="17">
    <source>
        <dbReference type="PROSITE" id="PS50106"/>
    </source>
</evidence>
<dbReference type="EMBL" id="UFXL01000001">
    <property type="protein sequence ID" value="SUY79502.1"/>
    <property type="molecule type" value="Genomic_DNA"/>
</dbReference>
<protein>
    <recommendedName>
        <fullName evidence="5">Probable periplasmic serine endoprotease DegP-like</fullName>
        <ecNumber evidence="4">3.4.21.107</ecNumber>
    </recommendedName>
    <alternativeName>
        <fullName evidence="13">Protease Do</fullName>
    </alternativeName>
</protein>
<feature type="active site" description="Charge relay system" evidence="14">
    <location>
        <position position="209"/>
    </location>
</feature>
<dbReference type="SMART" id="SM00228">
    <property type="entry name" value="PDZ"/>
    <property type="match status" value="2"/>
</dbReference>
<feature type="binding site" evidence="15">
    <location>
        <position position="209"/>
    </location>
    <ligand>
        <name>substrate</name>
    </ligand>
</feature>
<evidence type="ECO:0000313" key="18">
    <source>
        <dbReference type="EMBL" id="SUY79502.1"/>
    </source>
</evidence>
<comment type="similarity">
    <text evidence="3">Belongs to the peptidase S1C family.</text>
</comment>
<feature type="binding site" evidence="15">
    <location>
        <begin position="280"/>
        <end position="282"/>
    </location>
    <ligand>
        <name>substrate</name>
    </ligand>
</feature>
<evidence type="ECO:0000256" key="10">
    <source>
        <dbReference type="ARBA" id="ARBA00022801"/>
    </source>
</evidence>
<keyword evidence="6 18" id="KW-0645">Protease</keyword>
<evidence type="ECO:0000256" key="5">
    <source>
        <dbReference type="ARBA" id="ARBA00013958"/>
    </source>
</evidence>
<dbReference type="GO" id="GO:0006508">
    <property type="term" value="P:proteolysis"/>
    <property type="evidence" value="ECO:0007669"/>
    <property type="project" value="UniProtKB-KW"/>
</dbReference>
<keyword evidence="9" id="KW-0574">Periplasm</keyword>
<dbReference type="InterPro" id="IPR036034">
    <property type="entry name" value="PDZ_sf"/>
</dbReference>
<evidence type="ECO:0000256" key="7">
    <source>
        <dbReference type="ARBA" id="ARBA00022729"/>
    </source>
</evidence>
<dbReference type="EC" id="3.4.21.107" evidence="4"/>
<feature type="binding site" evidence="15">
    <location>
        <position position="179"/>
    </location>
    <ligand>
        <name>substrate</name>
    </ligand>
</feature>
<dbReference type="InterPro" id="IPR001940">
    <property type="entry name" value="Peptidase_S1C"/>
</dbReference>
<comment type="catalytic activity">
    <reaction evidence="1">
        <text>Acts on substrates that are at least partially unfolded. The cleavage site P1 residue is normally between a pair of hydrophobic residues, such as Val-|-Val.</text>
        <dbReference type="EC" id="3.4.21.107"/>
    </reaction>
</comment>
<dbReference type="CDD" id="cd10839">
    <property type="entry name" value="cpPDZ1_DegP-like"/>
    <property type="match status" value="1"/>
</dbReference>
<evidence type="ECO:0000256" key="13">
    <source>
        <dbReference type="ARBA" id="ARBA00032850"/>
    </source>
</evidence>
<evidence type="ECO:0000313" key="19">
    <source>
        <dbReference type="Proteomes" id="UP000255070"/>
    </source>
</evidence>
<sequence>MFKLPFNDTDPVLFFERMTMNTILSTPRRLVMALVAAGAIGALGATGAGLVGTRSAAQAQVTQSAVAAQPTAFNLPAVNAPNFADITARNGAAVVNISVVGSSRAMSDDEGDQTSERQQQGPGISPDDPFFEFFRQFGIPGMPGGQGMGPRAQQPDTPMRGQGSGFIVSSDGVILTNAHVVRGAKEVTVKLNDRREFRAKVLGADPKTDVAVLKIDASGLPTVKLGQTSQLRVGDWVLAIGSPFGFENSVTAGVVSAKGRSLPDDSFVPFLQTDVAINPGNSGGPLFNAQGEVVGINSQIYTRSGGYQGVSFAIPIELATRVQQQIQATGKAQHAKLGVSVQEVNQAFADSFKLDKPEGALVASVERNGPAAKAGLEPGDVVRKVDGKPVVGSGDLPAFIGQALPGQKVSLEIWRKGESKTLSATLGDASDKAVKVAKSSPDGDKGKLGLALRPLQPEEKKQIGVDSGLLVAQASGPAAAAGISQGDVLLSINGAPAGNIDEVRAAVAKADKTVAVLIWREGNKIFVPVRLG</sequence>
<keyword evidence="12" id="KW-0346">Stress response</keyword>
<dbReference type="InterPro" id="IPR041489">
    <property type="entry name" value="PDZ_6"/>
</dbReference>
<dbReference type="InterPro" id="IPR011782">
    <property type="entry name" value="Pept_S1C_Do"/>
</dbReference>
<evidence type="ECO:0000256" key="9">
    <source>
        <dbReference type="ARBA" id="ARBA00022764"/>
    </source>
</evidence>
<feature type="active site" description="Charge relay system" evidence="14">
    <location>
        <position position="282"/>
    </location>
</feature>
<dbReference type="GO" id="GO:0004252">
    <property type="term" value="F:serine-type endopeptidase activity"/>
    <property type="evidence" value="ECO:0007669"/>
    <property type="project" value="InterPro"/>
</dbReference>
<feature type="domain" description="PDZ" evidence="17">
    <location>
        <begin position="433"/>
        <end position="522"/>
    </location>
</feature>
<keyword evidence="19" id="KW-1185">Reference proteome</keyword>
<dbReference type="PANTHER" id="PTHR22939">
    <property type="entry name" value="SERINE PROTEASE FAMILY S1C HTRA-RELATED"/>
    <property type="match status" value="1"/>
</dbReference>
<dbReference type="PROSITE" id="PS50106">
    <property type="entry name" value="PDZ"/>
    <property type="match status" value="2"/>
</dbReference>